<dbReference type="Pfam" id="PF22234">
    <property type="entry name" value="Rv2466c-like"/>
    <property type="match status" value="1"/>
</dbReference>
<dbReference type="RefSeq" id="WP_189300630.1">
    <property type="nucleotide sequence ID" value="NZ_BMRP01000010.1"/>
</dbReference>
<evidence type="ECO:0000313" key="1">
    <source>
        <dbReference type="EMBL" id="GGU65182.1"/>
    </source>
</evidence>
<keyword evidence="2" id="KW-1185">Reference proteome</keyword>
<dbReference type="Gene3D" id="3.40.30.10">
    <property type="entry name" value="Glutaredoxin"/>
    <property type="match status" value="1"/>
</dbReference>
<evidence type="ECO:0008006" key="3">
    <source>
        <dbReference type="Google" id="ProtNLM"/>
    </source>
</evidence>
<organism evidence="1 2">
    <name type="scientific">Streptomyces albospinus</name>
    <dbReference type="NCBI Taxonomy" id="285515"/>
    <lineage>
        <taxon>Bacteria</taxon>
        <taxon>Bacillati</taxon>
        <taxon>Actinomycetota</taxon>
        <taxon>Actinomycetes</taxon>
        <taxon>Kitasatosporales</taxon>
        <taxon>Streptomycetaceae</taxon>
        <taxon>Streptomyces</taxon>
    </lineage>
</organism>
<dbReference type="InterPro" id="IPR036249">
    <property type="entry name" value="Thioredoxin-like_sf"/>
</dbReference>
<name>A0ABQ2V319_9ACTN</name>
<comment type="caution">
    <text evidence="1">The sequence shown here is derived from an EMBL/GenBank/DDBJ whole genome shotgun (WGS) entry which is preliminary data.</text>
</comment>
<dbReference type="EMBL" id="BMRP01000010">
    <property type="protein sequence ID" value="GGU65182.1"/>
    <property type="molecule type" value="Genomic_DNA"/>
</dbReference>
<dbReference type="InterPro" id="IPR053977">
    <property type="entry name" value="Rv2466c-like"/>
</dbReference>
<proteinExistence type="predicted"/>
<dbReference type="SUPFAM" id="SSF52833">
    <property type="entry name" value="Thioredoxin-like"/>
    <property type="match status" value="1"/>
</dbReference>
<evidence type="ECO:0000313" key="2">
    <source>
        <dbReference type="Proteomes" id="UP000654471"/>
    </source>
</evidence>
<protein>
    <recommendedName>
        <fullName evidence="3">DSBA-like thioredoxin domain-containing protein</fullName>
    </recommendedName>
</protein>
<gene>
    <name evidence="1" type="ORF">GCM10010211_32870</name>
</gene>
<sequence length="236" mass="25745">MSEARHIPSPAAGALDIPETTFMVAGDAPPEPTRIDLWCDPVCPWAWATARWLGEVGRHRPLDVRLRVMSLAVLNAQKDDVGLRYRLLARHGGVPARLCTAAEQHHGPAALARLYPALARRFHQKPVQRGATALRDALHEARLPGELLHSARSDAVGQALLASHHAATAAYGADVGTPLLRLRDARDRTVTLFGPVLEQVPEGLDAVRAWDALTALTQVDGFRELKRHRASEPVLD</sequence>
<dbReference type="Proteomes" id="UP000654471">
    <property type="component" value="Unassembled WGS sequence"/>
</dbReference>
<accession>A0ABQ2V319</accession>
<reference evidence="2" key="1">
    <citation type="journal article" date="2019" name="Int. J. Syst. Evol. Microbiol.">
        <title>The Global Catalogue of Microorganisms (GCM) 10K type strain sequencing project: providing services to taxonomists for standard genome sequencing and annotation.</title>
        <authorList>
            <consortium name="The Broad Institute Genomics Platform"/>
            <consortium name="The Broad Institute Genome Sequencing Center for Infectious Disease"/>
            <person name="Wu L."/>
            <person name="Ma J."/>
        </authorList>
    </citation>
    <scope>NUCLEOTIDE SEQUENCE [LARGE SCALE GENOMIC DNA]</scope>
    <source>
        <strain evidence="2">JCM 3399</strain>
    </source>
</reference>